<sequence length="95" mass="11094">MVWHLNLDGHKMYYEIIGHTGYPRVGYVSVILKERGLNYDAHSYKFVYNVLLTPIEMFEAAEWCEKNINGIWLIGSTHSGLDLKLDAMAFKLRWT</sequence>
<comment type="caution">
    <text evidence="1">The sequence shown here is derived from an EMBL/GenBank/DDBJ whole genome shotgun (WGS) entry which is preliminary data.</text>
</comment>
<dbReference type="AlphaFoldDB" id="A0A0F9QPE3"/>
<organism evidence="1">
    <name type="scientific">marine sediment metagenome</name>
    <dbReference type="NCBI Taxonomy" id="412755"/>
    <lineage>
        <taxon>unclassified sequences</taxon>
        <taxon>metagenomes</taxon>
        <taxon>ecological metagenomes</taxon>
    </lineage>
</organism>
<proteinExistence type="predicted"/>
<protein>
    <submittedName>
        <fullName evidence="1">Uncharacterized protein</fullName>
    </submittedName>
</protein>
<dbReference type="EMBL" id="LAZR01001459">
    <property type="protein sequence ID" value="KKN44274.1"/>
    <property type="molecule type" value="Genomic_DNA"/>
</dbReference>
<name>A0A0F9QPE3_9ZZZZ</name>
<reference evidence="1" key="1">
    <citation type="journal article" date="2015" name="Nature">
        <title>Complex archaea that bridge the gap between prokaryotes and eukaryotes.</title>
        <authorList>
            <person name="Spang A."/>
            <person name="Saw J.H."/>
            <person name="Jorgensen S.L."/>
            <person name="Zaremba-Niedzwiedzka K."/>
            <person name="Martijn J."/>
            <person name="Lind A.E."/>
            <person name="van Eijk R."/>
            <person name="Schleper C."/>
            <person name="Guy L."/>
            <person name="Ettema T.J."/>
        </authorList>
    </citation>
    <scope>NUCLEOTIDE SEQUENCE</scope>
</reference>
<gene>
    <name evidence="1" type="ORF">LCGC14_0694790</name>
</gene>
<accession>A0A0F9QPE3</accession>
<evidence type="ECO:0000313" key="1">
    <source>
        <dbReference type="EMBL" id="KKN44274.1"/>
    </source>
</evidence>